<evidence type="ECO:0000256" key="6">
    <source>
        <dbReference type="ARBA" id="ARBA00023034"/>
    </source>
</evidence>
<organism evidence="10 11">
    <name type="scientific">Tieghemostelium lacteum</name>
    <name type="common">Slime mold</name>
    <name type="synonym">Dictyostelium lacteum</name>
    <dbReference type="NCBI Taxonomy" id="361077"/>
    <lineage>
        <taxon>Eukaryota</taxon>
        <taxon>Amoebozoa</taxon>
        <taxon>Evosea</taxon>
        <taxon>Eumycetozoa</taxon>
        <taxon>Dictyostelia</taxon>
        <taxon>Dictyosteliales</taxon>
        <taxon>Raperosteliaceae</taxon>
        <taxon>Tieghemostelium</taxon>
    </lineage>
</organism>
<feature type="transmembrane region" description="Helical" evidence="8">
    <location>
        <begin position="12"/>
        <end position="33"/>
    </location>
</feature>
<dbReference type="InterPro" id="IPR039545">
    <property type="entry name" value="PGAP2"/>
</dbReference>
<keyword evidence="10" id="KW-0687">Ribonucleoprotein</keyword>
<dbReference type="Pfam" id="PF10277">
    <property type="entry name" value="Frag1"/>
    <property type="match status" value="1"/>
</dbReference>
<evidence type="ECO:0000313" key="11">
    <source>
        <dbReference type="Proteomes" id="UP000076078"/>
    </source>
</evidence>
<feature type="transmembrane region" description="Helical" evidence="8">
    <location>
        <begin position="123"/>
        <end position="144"/>
    </location>
</feature>
<comment type="caution">
    <text evidence="10">The sequence shown here is derived from an EMBL/GenBank/DDBJ whole genome shotgun (WGS) entry which is preliminary data.</text>
</comment>
<evidence type="ECO:0000259" key="9">
    <source>
        <dbReference type="Pfam" id="PF10277"/>
    </source>
</evidence>
<dbReference type="PANTHER" id="PTHR12892:SF11">
    <property type="entry name" value="POST-GPI ATTACHMENT TO PROTEINS FACTOR 2"/>
    <property type="match status" value="1"/>
</dbReference>
<name>A0A152A1P1_TIELA</name>
<keyword evidence="7 8" id="KW-0472">Membrane</keyword>
<sequence length="279" mass="32771">MFKLSAGLLPLLYGIITYSSFGITLFLACYLHFKQVTKNHCRHWEFLPSISATIGDFTPEMNVFRYGMALTSGLRLGTIYLNHYLAVDEKNNLISQLHNTNRPNSFKGTTESLNASIKSITTLIPLCTIFDTLRVFSAGVWIYVSSSEWLFFHQCGFVSYVIFSFLYMYTYTSLFYQTRIKFKVQHTTFWSLIFKSYDRKTQKELFSLKWKVIVGITHFLLFISSLKYFVDHEFHCVYLAYSKYSVFEWSLAIFNVGYDILTYFDLDSLYFTLHREKVL</sequence>
<dbReference type="EMBL" id="LODT01000016">
    <property type="protein sequence ID" value="KYR00173.1"/>
    <property type="molecule type" value="Genomic_DNA"/>
</dbReference>
<dbReference type="FunCoup" id="A0A152A1P1">
    <property type="interactions" value="37"/>
</dbReference>
<evidence type="ECO:0000256" key="8">
    <source>
        <dbReference type="SAM" id="Phobius"/>
    </source>
</evidence>
<dbReference type="PANTHER" id="PTHR12892">
    <property type="entry name" value="FGF RECEPTOR ACTIVATING PROTEIN 1"/>
    <property type="match status" value="1"/>
</dbReference>
<feature type="domain" description="CWH43-like N-terminal" evidence="9">
    <location>
        <begin position="7"/>
        <end position="268"/>
    </location>
</feature>
<dbReference type="AlphaFoldDB" id="A0A152A1P1"/>
<dbReference type="InterPro" id="IPR019402">
    <property type="entry name" value="CWH43_N"/>
</dbReference>
<feature type="transmembrane region" description="Helical" evidence="8">
    <location>
        <begin position="150"/>
        <end position="171"/>
    </location>
</feature>
<evidence type="ECO:0000256" key="5">
    <source>
        <dbReference type="ARBA" id="ARBA00022989"/>
    </source>
</evidence>
<keyword evidence="5 8" id="KW-1133">Transmembrane helix</keyword>
<protein>
    <submittedName>
        <fullName evidence="10">S60 ribosomal protein L12</fullName>
    </submittedName>
</protein>
<dbReference type="PROSITE" id="PS51257">
    <property type="entry name" value="PROKAR_LIPOPROTEIN"/>
    <property type="match status" value="1"/>
</dbReference>
<comment type="similarity">
    <text evidence="2">Belongs to the PGAP2 family.</text>
</comment>
<evidence type="ECO:0000256" key="2">
    <source>
        <dbReference type="ARBA" id="ARBA00007414"/>
    </source>
</evidence>
<keyword evidence="3" id="KW-0337">GPI-anchor biosynthesis</keyword>
<dbReference type="OMA" id="MRHNARC"/>
<dbReference type="InParanoid" id="A0A152A1P1"/>
<keyword evidence="11" id="KW-1185">Reference proteome</keyword>
<dbReference type="OrthoDB" id="68581at2759"/>
<dbReference type="Proteomes" id="UP000076078">
    <property type="component" value="Unassembled WGS sequence"/>
</dbReference>
<dbReference type="GO" id="GO:0005789">
    <property type="term" value="C:endoplasmic reticulum membrane"/>
    <property type="evidence" value="ECO:0007669"/>
    <property type="project" value="TreeGrafter"/>
</dbReference>
<dbReference type="GO" id="GO:0000139">
    <property type="term" value="C:Golgi membrane"/>
    <property type="evidence" value="ECO:0007669"/>
    <property type="project" value="UniProtKB-SubCell"/>
</dbReference>
<keyword evidence="10" id="KW-0689">Ribosomal protein</keyword>
<reference evidence="10 11" key="1">
    <citation type="submission" date="2015-12" db="EMBL/GenBank/DDBJ databases">
        <title>Dictyostelia acquired genes for synthesis and detection of signals that induce cell-type specialization by lateral gene transfer from prokaryotes.</title>
        <authorList>
            <person name="Gloeckner G."/>
            <person name="Schaap P."/>
        </authorList>
    </citation>
    <scope>NUCLEOTIDE SEQUENCE [LARGE SCALE GENOMIC DNA]</scope>
    <source>
        <strain evidence="10 11">TK</strain>
    </source>
</reference>
<accession>A0A152A1P1</accession>
<evidence type="ECO:0000256" key="3">
    <source>
        <dbReference type="ARBA" id="ARBA00022502"/>
    </source>
</evidence>
<dbReference type="GO" id="GO:0006506">
    <property type="term" value="P:GPI anchor biosynthetic process"/>
    <property type="evidence" value="ECO:0007669"/>
    <property type="project" value="UniProtKB-KW"/>
</dbReference>
<keyword evidence="6" id="KW-0333">Golgi apparatus</keyword>
<keyword evidence="4 8" id="KW-0812">Transmembrane</keyword>
<evidence type="ECO:0000256" key="4">
    <source>
        <dbReference type="ARBA" id="ARBA00022692"/>
    </source>
</evidence>
<evidence type="ECO:0000256" key="1">
    <source>
        <dbReference type="ARBA" id="ARBA00004653"/>
    </source>
</evidence>
<proteinExistence type="inferred from homology"/>
<gene>
    <name evidence="10" type="ORF">DLAC_03327</name>
</gene>
<dbReference type="GO" id="GO:0005840">
    <property type="term" value="C:ribosome"/>
    <property type="evidence" value="ECO:0007669"/>
    <property type="project" value="UniProtKB-KW"/>
</dbReference>
<comment type="subcellular location">
    <subcellularLocation>
        <location evidence="1">Golgi apparatus membrane</location>
        <topology evidence="1">Multi-pass membrane protein</topology>
    </subcellularLocation>
</comment>
<evidence type="ECO:0000256" key="7">
    <source>
        <dbReference type="ARBA" id="ARBA00023136"/>
    </source>
</evidence>
<evidence type="ECO:0000313" key="10">
    <source>
        <dbReference type="EMBL" id="KYR00173.1"/>
    </source>
</evidence>